<geneLocation type="plasmid" evidence="1">
    <name>pSE5369-VIM</name>
</geneLocation>
<organism evidence="1">
    <name type="scientific">Pseudomonas aeruginosa</name>
    <dbReference type="NCBI Taxonomy" id="287"/>
    <lineage>
        <taxon>Bacteria</taxon>
        <taxon>Pseudomonadati</taxon>
        <taxon>Pseudomonadota</taxon>
        <taxon>Gammaproteobacteria</taxon>
        <taxon>Pseudomonadales</taxon>
        <taxon>Pseudomonadaceae</taxon>
        <taxon>Pseudomonas</taxon>
    </lineage>
</organism>
<protein>
    <submittedName>
        <fullName evidence="1">Uncharacterized protein</fullName>
    </submittedName>
</protein>
<dbReference type="AlphaFoldDB" id="A0A7S6C754"/>
<keyword evidence="1" id="KW-0614">Plasmid</keyword>
<evidence type="ECO:0000313" key="1">
    <source>
        <dbReference type="EMBL" id="QLG05168.1"/>
    </source>
</evidence>
<name>A0A7S6C754_PSEAI</name>
<reference evidence="1" key="1">
    <citation type="submission" date="2019-12" db="EMBL/GenBank/DDBJ databases">
        <title>Compelete sequence of pSE5369-VIM.</title>
        <authorList>
            <person name="Zhou D."/>
        </authorList>
    </citation>
    <scope>NUCLEOTIDE SEQUENCE</scope>
    <source>
        <strain evidence="1">SE5369</strain>
        <plasmid evidence="1">pSE5369-VIM</plasmid>
    </source>
</reference>
<sequence>MLASNSIRRLVPRMTLYCERYQPTAVHQIARHPVPLC</sequence>
<dbReference type="EMBL" id="MN894888">
    <property type="protein sequence ID" value="QLG05168.1"/>
    <property type="molecule type" value="Genomic_DNA"/>
</dbReference>
<proteinExistence type="predicted"/>
<accession>A0A7S6C754</accession>